<dbReference type="GO" id="GO:0005923">
    <property type="term" value="C:bicellular tight junction"/>
    <property type="evidence" value="ECO:0007669"/>
    <property type="project" value="UniProtKB-SubCell"/>
</dbReference>
<evidence type="ECO:0000256" key="8">
    <source>
        <dbReference type="SAM" id="Coils"/>
    </source>
</evidence>
<dbReference type="EMBL" id="AAQR03105632">
    <property type="status" value="NOT_ANNOTATED_CDS"/>
    <property type="molecule type" value="Genomic_DNA"/>
</dbReference>
<reference evidence="11" key="1">
    <citation type="submission" date="2011-03" db="EMBL/GenBank/DDBJ databases">
        <title>Version 3 of the genome sequence of Otolemur garnettii (Bushbaby).</title>
        <authorList>
            <consortium name="The Broad Institute Genome Sequencing Platform"/>
            <person name="Di Palma F."/>
            <person name="Johnson J."/>
            <person name="Lander E.S."/>
            <person name="Lindblad-Toh K."/>
            <person name="Jaffe D.B."/>
            <person name="Gnerre S."/>
            <person name="MacCallum I."/>
            <person name="Przybylski D."/>
            <person name="Ribeiro F.J."/>
            <person name="Burton J.N."/>
            <person name="Walker B.J."/>
            <person name="Sharpe T."/>
            <person name="Hall G."/>
        </authorList>
    </citation>
    <scope>NUCLEOTIDE SEQUENCE [LARGE SCALE GENOMIC DNA]</scope>
</reference>
<keyword evidence="6" id="KW-0965">Cell junction</keyword>
<organism evidence="10 11">
    <name type="scientific">Otolemur garnettii</name>
    <name type="common">Small-eared galago</name>
    <name type="synonym">Garnett's greater bushbaby</name>
    <dbReference type="NCBI Taxonomy" id="30611"/>
    <lineage>
        <taxon>Eukaryota</taxon>
        <taxon>Metazoa</taxon>
        <taxon>Chordata</taxon>
        <taxon>Craniata</taxon>
        <taxon>Vertebrata</taxon>
        <taxon>Euteleostomi</taxon>
        <taxon>Mammalia</taxon>
        <taxon>Eutheria</taxon>
        <taxon>Euarchontoglires</taxon>
        <taxon>Primates</taxon>
        <taxon>Strepsirrhini</taxon>
        <taxon>Lorisiformes</taxon>
        <taxon>Galagidae</taxon>
        <taxon>Otolemur</taxon>
    </lineage>
</organism>
<feature type="coiled-coil region" evidence="8">
    <location>
        <begin position="117"/>
        <end position="144"/>
    </location>
</feature>
<evidence type="ECO:0008006" key="12">
    <source>
        <dbReference type="Google" id="ProtNLM"/>
    </source>
</evidence>
<comment type="similarity">
    <text evidence="3">Belongs to the CCDC85 family.</text>
</comment>
<dbReference type="Proteomes" id="UP000005225">
    <property type="component" value="Unassembled WGS sequence"/>
</dbReference>
<evidence type="ECO:0000256" key="3">
    <source>
        <dbReference type="ARBA" id="ARBA00009052"/>
    </source>
</evidence>
<dbReference type="KEGG" id="oga:100960487"/>
<dbReference type="Ensembl" id="ENSOGAT00000033194.1">
    <property type="protein sequence ID" value="ENSOGAP00000018270.1"/>
    <property type="gene ID" value="ENSOGAG00000024590.1"/>
</dbReference>
<dbReference type="AlphaFoldDB" id="H0XQ79"/>
<dbReference type="InterPro" id="IPR019359">
    <property type="entry name" value="CCDC85"/>
</dbReference>
<evidence type="ECO:0000256" key="5">
    <source>
        <dbReference type="ARBA" id="ARBA00022473"/>
    </source>
</evidence>
<comment type="subcellular location">
    <subcellularLocation>
        <location evidence="2">Cell junction</location>
        <location evidence="2">Adherens junction</location>
    </subcellularLocation>
    <subcellularLocation>
        <location evidence="1">Cell junction</location>
        <location evidence="1">Tight junction</location>
    </subcellularLocation>
</comment>
<accession>H0XQ79</accession>
<dbReference type="PANTHER" id="PTHR13546">
    <property type="entry name" value="RE60986P"/>
    <property type="match status" value="1"/>
</dbReference>
<feature type="compositionally biased region" description="Pro residues" evidence="9">
    <location>
        <begin position="217"/>
        <end position="227"/>
    </location>
</feature>
<dbReference type="STRING" id="30611.ENSOGAP00000018270"/>
<keyword evidence="11" id="KW-1185">Reference proteome</keyword>
<evidence type="ECO:0000313" key="10">
    <source>
        <dbReference type="Ensembl" id="ENSOGAP00000018270.1"/>
    </source>
</evidence>
<dbReference type="GeneTree" id="ENSGT00940000159071"/>
<feature type="coiled-coil region" evidence="8">
    <location>
        <begin position="57"/>
        <end position="84"/>
    </location>
</feature>
<dbReference type="eggNOG" id="KOG3819">
    <property type="taxonomic scope" value="Eukaryota"/>
</dbReference>
<dbReference type="GeneID" id="100960487"/>
<dbReference type="InParanoid" id="H0XQ79"/>
<evidence type="ECO:0000256" key="1">
    <source>
        <dbReference type="ARBA" id="ARBA00004435"/>
    </source>
</evidence>
<keyword evidence="4" id="KW-0796">Tight junction</keyword>
<name>H0XQ79_OTOGA</name>
<sequence>MAKPAAVASKDLSQVPDEELLRWSKVELARRLRYAQGEKVGLMLEHRGLLRHVNRRLHQHLLEIRSLKDVNQRLQDDNQELRELCCFLEDDRQKGRKLAREWQNFGRHAADAVWHEVARSQQKLRELEARQEALLCENLELKELVLLLDEERTSLAAAGGAGSGGGGAGALISIHSQASLSGPLVGGAAGARARDVGDGSSTLSTGSGGSPDHHHGVPPPLLPPGPHKAPKGKAGAMLHFPNGLCDPSSTYIRQLETKVKLLEGDKLPTQQVGFGEFRMRQKGFSPYHSEFQLASLPPSYQDSLQYGLACPVPELPSPSPAGYSSAGQKPEAVVNAIKVLKVHENLAWQLQDSCEEDLSEKEKAIVREMCKVVWRKLGDAVSSKPSIRQHLTGNKFKGPL</sequence>
<keyword evidence="5" id="KW-0217">Developmental protein</keyword>
<dbReference type="HOGENOM" id="CLU_028762_0_0_1"/>
<proteinExistence type="inferred from homology"/>
<reference evidence="10" key="3">
    <citation type="submission" date="2025-09" db="UniProtKB">
        <authorList>
            <consortium name="Ensembl"/>
        </authorList>
    </citation>
    <scope>IDENTIFICATION</scope>
</reference>
<evidence type="ECO:0000256" key="4">
    <source>
        <dbReference type="ARBA" id="ARBA00022427"/>
    </source>
</evidence>
<evidence type="ECO:0000256" key="6">
    <source>
        <dbReference type="ARBA" id="ARBA00022949"/>
    </source>
</evidence>
<evidence type="ECO:0000256" key="2">
    <source>
        <dbReference type="ARBA" id="ARBA00004536"/>
    </source>
</evidence>
<protein>
    <recommendedName>
        <fullName evidence="12">Coiled-coil domain containing 85C</fullName>
    </recommendedName>
</protein>
<gene>
    <name evidence="10" type="primary">LOC100960487</name>
</gene>
<dbReference type="PANTHER" id="PTHR13546:SF14">
    <property type="entry name" value="COILED-COIL DOMAIN-CONTAINING PROTEIN 85C"/>
    <property type="match status" value="1"/>
</dbReference>
<keyword evidence="7 8" id="KW-0175">Coiled coil</keyword>
<evidence type="ECO:0000256" key="7">
    <source>
        <dbReference type="ARBA" id="ARBA00023054"/>
    </source>
</evidence>
<dbReference type="GO" id="GO:0005912">
    <property type="term" value="C:adherens junction"/>
    <property type="evidence" value="ECO:0007669"/>
    <property type="project" value="UniProtKB-SubCell"/>
</dbReference>
<evidence type="ECO:0000256" key="9">
    <source>
        <dbReference type="SAM" id="MobiDB-lite"/>
    </source>
</evidence>
<evidence type="ECO:0000313" key="11">
    <source>
        <dbReference type="Proteomes" id="UP000005225"/>
    </source>
</evidence>
<reference evidence="10" key="2">
    <citation type="submission" date="2025-08" db="UniProtKB">
        <authorList>
            <consortium name="Ensembl"/>
        </authorList>
    </citation>
    <scope>IDENTIFICATION</scope>
</reference>
<feature type="region of interest" description="Disordered" evidence="9">
    <location>
        <begin position="183"/>
        <end position="234"/>
    </location>
</feature>
<dbReference type="OMA" id="QRRSFHY"/>
<dbReference type="Pfam" id="PF10226">
    <property type="entry name" value="CCDC85"/>
    <property type="match status" value="1"/>
</dbReference>
<dbReference type="RefSeq" id="XP_012663047.1">
    <property type="nucleotide sequence ID" value="XM_012807593.1"/>
</dbReference>
<dbReference type="OrthoDB" id="10056395at2759"/>